<evidence type="ECO:0000259" key="2">
    <source>
        <dbReference type="PROSITE" id="PS51371"/>
    </source>
</evidence>
<accession>A0A0W8G2J8</accession>
<dbReference type="EMBL" id="LNQE01000332">
    <property type="protein sequence ID" value="KUG27376.1"/>
    <property type="molecule type" value="Genomic_DNA"/>
</dbReference>
<organism evidence="3">
    <name type="scientific">hydrocarbon metagenome</name>
    <dbReference type="NCBI Taxonomy" id="938273"/>
    <lineage>
        <taxon>unclassified sequences</taxon>
        <taxon>metagenomes</taxon>
        <taxon>ecological metagenomes</taxon>
    </lineage>
</organism>
<gene>
    <name evidence="3" type="ORF">ASZ90_002754</name>
</gene>
<comment type="caution">
    <text evidence="3">The sequence shown here is derived from an EMBL/GenBank/DDBJ whole genome shotgun (WGS) entry which is preliminary data.</text>
</comment>
<feature type="domain" description="CBS" evidence="2">
    <location>
        <begin position="145"/>
        <end position="199"/>
    </location>
</feature>
<dbReference type="Gene3D" id="3.10.580.10">
    <property type="entry name" value="CBS-domain"/>
    <property type="match status" value="1"/>
</dbReference>
<sequence>MTRDDPSGPSGLSEEDILQAMRDMHGYVDVTPGDFREIYEIAYAHARDRLARTTAAREIMTAPAHCLDSGMAAPEAARFLARRGVTGAPVVDGRGAVCGVVSEKDFLRKMGVTGTPSLLGIVSRCLGSPGCLVADLRELTVAELMTAPAVTAPEDIAVEDISALFMEKSINRLPICDPHGRPLGIVTRTDLVRALHGRR</sequence>
<proteinExistence type="predicted"/>
<dbReference type="InterPro" id="IPR051257">
    <property type="entry name" value="Diverse_CBS-Domain"/>
</dbReference>
<dbReference type="PROSITE" id="PS51371">
    <property type="entry name" value="CBS"/>
    <property type="match status" value="2"/>
</dbReference>
<dbReference type="CDD" id="cd04586">
    <property type="entry name" value="CBS_pair_BON_assoc"/>
    <property type="match status" value="1"/>
</dbReference>
<dbReference type="SUPFAM" id="SSF54631">
    <property type="entry name" value="CBS-domain pair"/>
    <property type="match status" value="1"/>
</dbReference>
<protein>
    <submittedName>
        <fullName evidence="3">Cbs domain protein</fullName>
    </submittedName>
</protein>
<feature type="domain" description="CBS" evidence="2">
    <location>
        <begin position="60"/>
        <end position="117"/>
    </location>
</feature>
<keyword evidence="1" id="KW-0129">CBS domain</keyword>
<dbReference type="PANTHER" id="PTHR43080:SF26">
    <property type="entry name" value="REGULATORY PROTEIN"/>
    <property type="match status" value="1"/>
</dbReference>
<dbReference type="InterPro" id="IPR046342">
    <property type="entry name" value="CBS_dom_sf"/>
</dbReference>
<evidence type="ECO:0000256" key="1">
    <source>
        <dbReference type="ARBA" id="ARBA00023122"/>
    </source>
</evidence>
<name>A0A0W8G2J8_9ZZZZ</name>
<dbReference type="SMART" id="SM00116">
    <property type="entry name" value="CBS"/>
    <property type="match status" value="2"/>
</dbReference>
<dbReference type="PANTHER" id="PTHR43080">
    <property type="entry name" value="CBS DOMAIN-CONTAINING PROTEIN CBSX3, MITOCHONDRIAL"/>
    <property type="match status" value="1"/>
</dbReference>
<reference evidence="3" key="1">
    <citation type="journal article" date="2015" name="Proc. Natl. Acad. Sci. U.S.A.">
        <title>Networks of energetic and metabolic interactions define dynamics in microbial communities.</title>
        <authorList>
            <person name="Embree M."/>
            <person name="Liu J.K."/>
            <person name="Al-Bassam M.M."/>
            <person name="Zengler K."/>
        </authorList>
    </citation>
    <scope>NUCLEOTIDE SEQUENCE</scope>
</reference>
<dbReference type="Pfam" id="PF00571">
    <property type="entry name" value="CBS"/>
    <property type="match status" value="2"/>
</dbReference>
<dbReference type="AlphaFoldDB" id="A0A0W8G2J8"/>
<evidence type="ECO:0000313" key="3">
    <source>
        <dbReference type="EMBL" id="KUG27376.1"/>
    </source>
</evidence>
<dbReference type="InterPro" id="IPR000644">
    <property type="entry name" value="CBS_dom"/>
</dbReference>